<dbReference type="InterPro" id="IPR051333">
    <property type="entry name" value="CLIP_Serine_Protease"/>
</dbReference>
<evidence type="ECO:0000256" key="4">
    <source>
        <dbReference type="ARBA" id="ARBA00022729"/>
    </source>
</evidence>
<keyword evidence="2" id="KW-0964">Secreted</keyword>
<dbReference type="InterPro" id="IPR031986">
    <property type="entry name" value="GD_N"/>
</dbReference>
<dbReference type="SUPFAM" id="SSF50494">
    <property type="entry name" value="Trypsin-like serine proteases"/>
    <property type="match status" value="1"/>
</dbReference>
<proteinExistence type="predicted"/>
<dbReference type="PROSITE" id="PS50240">
    <property type="entry name" value="TRYPSIN_DOM"/>
    <property type="match status" value="1"/>
</dbReference>
<comment type="subcellular location">
    <subcellularLocation>
        <location evidence="1">Secreted</location>
    </subcellularLocation>
</comment>
<keyword evidence="5" id="KW-0378">Hydrolase</keyword>
<keyword evidence="8" id="KW-1015">Disulfide bond</keyword>
<dbReference type="GO" id="GO:0004252">
    <property type="term" value="F:serine-type endopeptidase activity"/>
    <property type="evidence" value="ECO:0007669"/>
    <property type="project" value="InterPro"/>
</dbReference>
<dbReference type="InterPro" id="IPR001314">
    <property type="entry name" value="Peptidase_S1A"/>
</dbReference>
<evidence type="ECO:0000256" key="5">
    <source>
        <dbReference type="ARBA" id="ARBA00022801"/>
    </source>
</evidence>
<dbReference type="PROSITE" id="PS00134">
    <property type="entry name" value="TRYPSIN_HIS"/>
    <property type="match status" value="1"/>
</dbReference>
<keyword evidence="11" id="KW-1185">Reference proteome</keyword>
<evidence type="ECO:0000313" key="10">
    <source>
        <dbReference type="EMBL" id="KAK2580272.1"/>
    </source>
</evidence>
<protein>
    <recommendedName>
        <fullName evidence="9">Peptidase S1 domain-containing protein</fullName>
    </recommendedName>
</protein>
<keyword evidence="7" id="KW-0865">Zymogen</keyword>
<evidence type="ECO:0000259" key="9">
    <source>
        <dbReference type="PROSITE" id="PS50240"/>
    </source>
</evidence>
<evidence type="ECO:0000256" key="3">
    <source>
        <dbReference type="ARBA" id="ARBA00022670"/>
    </source>
</evidence>
<evidence type="ECO:0000313" key="11">
    <source>
        <dbReference type="Proteomes" id="UP001258017"/>
    </source>
</evidence>
<evidence type="ECO:0000256" key="6">
    <source>
        <dbReference type="ARBA" id="ARBA00022825"/>
    </source>
</evidence>
<dbReference type="PANTHER" id="PTHR24260:SF143">
    <property type="entry name" value="SERINE PROTEASE GD-LIKE PROTEIN"/>
    <property type="match status" value="1"/>
</dbReference>
<gene>
    <name evidence="10" type="ORF">KPH14_012519</name>
</gene>
<dbReference type="SMART" id="SM00020">
    <property type="entry name" value="Tryp_SPc"/>
    <property type="match status" value="1"/>
</dbReference>
<evidence type="ECO:0000256" key="1">
    <source>
        <dbReference type="ARBA" id="ARBA00004613"/>
    </source>
</evidence>
<dbReference type="InterPro" id="IPR009003">
    <property type="entry name" value="Peptidase_S1_PA"/>
</dbReference>
<keyword evidence="6" id="KW-0720">Serine protease</keyword>
<comment type="caution">
    <text evidence="10">The sequence shown here is derived from an EMBL/GenBank/DDBJ whole genome shotgun (WGS) entry which is preliminary data.</text>
</comment>
<evidence type="ECO:0000256" key="7">
    <source>
        <dbReference type="ARBA" id="ARBA00023145"/>
    </source>
</evidence>
<sequence length="553" mass="62470">MICINVEATFPKVDLRNKHSRANRHRRRTSCCRRKKGEKEKRRKRFFLKGTSPDIKGLFKMICRMVNSVMRYIIFIELLYMLNKATAATSPCPQFFRYTRNDVFEAMGQVEIPSPPKNVALHLKIGLSVATSLPSKYVGRLELAQSREESVKAIQQGRSLFYLVHFPVRRPIPVLTGIWFNNQRYCSGPRASGRVVTSIFLEHTLFPPGILPTSGSQGNSVETRPNFDEFVPPVQDQRPNVITIPLPTQTRPNPSLPSKMTTEKPFFSNKDNTFDTFESSNYSDCGRSSNNNNGTINLLIARGMKTSPGQWPWLVAIFIVKIEFEFQCAGSLVTNKHIITAAHCMKLDEVTLPASTMLVSLGRYRLREWREPGSVNREVEEYRLHPNYKGDYKDQTADSDLAVLILREPVEFSPFIKPVCLWSGSTDLRDIVGFSGYVVGWGRDEFGNPYLAEPRMSMVPIVSQEDCLWSNAGFIAFTSNRTLCGGSRNGSGPCNGDSGSGLVIRNSDGRYQLRGIVSRSILDRTTMSCDLTQFVVYVDVAKHMDWIRTQIAT</sequence>
<keyword evidence="3" id="KW-0645">Protease</keyword>
<dbReference type="PANTHER" id="PTHR24260">
    <property type="match status" value="1"/>
</dbReference>
<accession>A0AAD9RI95</accession>
<feature type="domain" description="Peptidase S1" evidence="9">
    <location>
        <begin position="300"/>
        <end position="552"/>
    </location>
</feature>
<dbReference type="GO" id="GO:0006508">
    <property type="term" value="P:proteolysis"/>
    <property type="evidence" value="ECO:0007669"/>
    <property type="project" value="UniProtKB-KW"/>
</dbReference>
<dbReference type="FunFam" id="2.40.10.10:FF:000146">
    <property type="entry name" value="Serine protease 53"/>
    <property type="match status" value="1"/>
</dbReference>
<dbReference type="PRINTS" id="PR00722">
    <property type="entry name" value="CHYMOTRYPSIN"/>
</dbReference>
<dbReference type="Pfam" id="PF00089">
    <property type="entry name" value="Trypsin"/>
    <property type="match status" value="1"/>
</dbReference>
<reference evidence="10" key="1">
    <citation type="submission" date="2021-08" db="EMBL/GenBank/DDBJ databases">
        <authorList>
            <person name="Misof B."/>
            <person name="Oliver O."/>
            <person name="Podsiadlowski L."/>
            <person name="Donath A."/>
            <person name="Peters R."/>
            <person name="Mayer C."/>
            <person name="Rust J."/>
            <person name="Gunkel S."/>
            <person name="Lesny P."/>
            <person name="Martin S."/>
            <person name="Oeyen J.P."/>
            <person name="Petersen M."/>
            <person name="Panagiotis P."/>
            <person name="Wilbrandt J."/>
            <person name="Tanja T."/>
        </authorList>
    </citation>
    <scope>NUCLEOTIDE SEQUENCE</scope>
    <source>
        <strain evidence="10">GBR_01_08_01A</strain>
        <tissue evidence="10">Thorax + abdomen</tissue>
    </source>
</reference>
<dbReference type="Proteomes" id="UP001258017">
    <property type="component" value="Unassembled WGS sequence"/>
</dbReference>
<dbReference type="Pfam" id="PF16030">
    <property type="entry name" value="GD_N"/>
    <property type="match status" value="1"/>
</dbReference>
<reference evidence="10" key="2">
    <citation type="journal article" date="2023" name="Commun. Biol.">
        <title>Intrasexual cuticular hydrocarbon dimorphism in a wasp sheds light on hydrocarbon biosynthesis genes in Hymenoptera.</title>
        <authorList>
            <person name="Moris V.C."/>
            <person name="Podsiadlowski L."/>
            <person name="Martin S."/>
            <person name="Oeyen J.P."/>
            <person name="Donath A."/>
            <person name="Petersen M."/>
            <person name="Wilbrandt J."/>
            <person name="Misof B."/>
            <person name="Liedtke D."/>
            <person name="Thamm M."/>
            <person name="Scheiner R."/>
            <person name="Schmitt T."/>
            <person name="Niehuis O."/>
        </authorList>
    </citation>
    <scope>NUCLEOTIDE SEQUENCE</scope>
    <source>
        <strain evidence="10">GBR_01_08_01A</strain>
    </source>
</reference>
<organism evidence="10 11">
    <name type="scientific">Odynerus spinipes</name>
    <dbReference type="NCBI Taxonomy" id="1348599"/>
    <lineage>
        <taxon>Eukaryota</taxon>
        <taxon>Metazoa</taxon>
        <taxon>Ecdysozoa</taxon>
        <taxon>Arthropoda</taxon>
        <taxon>Hexapoda</taxon>
        <taxon>Insecta</taxon>
        <taxon>Pterygota</taxon>
        <taxon>Neoptera</taxon>
        <taxon>Endopterygota</taxon>
        <taxon>Hymenoptera</taxon>
        <taxon>Apocrita</taxon>
        <taxon>Aculeata</taxon>
        <taxon>Vespoidea</taxon>
        <taxon>Vespidae</taxon>
        <taxon>Eumeninae</taxon>
        <taxon>Odynerus</taxon>
    </lineage>
</organism>
<dbReference type="CDD" id="cd00190">
    <property type="entry name" value="Tryp_SPc"/>
    <property type="match status" value="1"/>
</dbReference>
<evidence type="ECO:0000256" key="8">
    <source>
        <dbReference type="ARBA" id="ARBA00023157"/>
    </source>
</evidence>
<dbReference type="Gene3D" id="2.40.10.10">
    <property type="entry name" value="Trypsin-like serine proteases"/>
    <property type="match status" value="1"/>
</dbReference>
<dbReference type="InterPro" id="IPR018114">
    <property type="entry name" value="TRYPSIN_HIS"/>
</dbReference>
<keyword evidence="4" id="KW-0732">Signal</keyword>
<name>A0AAD9RI95_9HYME</name>
<dbReference type="InterPro" id="IPR043504">
    <property type="entry name" value="Peptidase_S1_PA_chymotrypsin"/>
</dbReference>
<dbReference type="InterPro" id="IPR001254">
    <property type="entry name" value="Trypsin_dom"/>
</dbReference>
<evidence type="ECO:0000256" key="2">
    <source>
        <dbReference type="ARBA" id="ARBA00022525"/>
    </source>
</evidence>
<dbReference type="AlphaFoldDB" id="A0AAD9RI95"/>
<dbReference type="GO" id="GO:0005576">
    <property type="term" value="C:extracellular region"/>
    <property type="evidence" value="ECO:0007669"/>
    <property type="project" value="UniProtKB-SubCell"/>
</dbReference>
<dbReference type="EMBL" id="JAIFRP010000062">
    <property type="protein sequence ID" value="KAK2580272.1"/>
    <property type="molecule type" value="Genomic_DNA"/>
</dbReference>